<reference evidence="9 10" key="1">
    <citation type="submission" date="2020-08" db="EMBL/GenBank/DDBJ databases">
        <authorList>
            <person name="Liu C."/>
            <person name="Sun Q."/>
        </authorList>
    </citation>
    <scope>NUCLEOTIDE SEQUENCE [LARGE SCALE GENOMIC DNA]</scope>
    <source>
        <strain evidence="9 10">NSJ-61</strain>
    </source>
</reference>
<dbReference type="Proteomes" id="UP000515856">
    <property type="component" value="Chromosome"/>
</dbReference>
<dbReference type="GO" id="GO:0031119">
    <property type="term" value="P:tRNA pseudouridine synthesis"/>
    <property type="evidence" value="ECO:0007669"/>
    <property type="project" value="UniProtKB-UniRule"/>
</dbReference>
<dbReference type="AlphaFoldDB" id="A0A7G9GTZ2"/>
<keyword evidence="10" id="KW-1185">Reference proteome</keyword>
<dbReference type="PANTHER" id="PTHR11142:SF0">
    <property type="entry name" value="TRNA PSEUDOURIDINE SYNTHASE-LIKE 1"/>
    <property type="match status" value="1"/>
</dbReference>
<accession>A0A7G9GTZ2</accession>
<evidence type="ECO:0000313" key="10">
    <source>
        <dbReference type="Proteomes" id="UP000515856"/>
    </source>
</evidence>
<dbReference type="EC" id="5.4.99.12" evidence="4"/>
<name>A0A7G9GTZ2_9FIRM</name>
<keyword evidence="3 4" id="KW-0413">Isomerase</keyword>
<evidence type="ECO:0000256" key="7">
    <source>
        <dbReference type="RuleBase" id="RU003792"/>
    </source>
</evidence>
<dbReference type="InterPro" id="IPR020094">
    <property type="entry name" value="TruA/RsuA/RluB/E/F_N"/>
</dbReference>
<dbReference type="FunFam" id="3.30.70.580:FF:000001">
    <property type="entry name" value="tRNA pseudouridine synthase A"/>
    <property type="match status" value="1"/>
</dbReference>
<dbReference type="Gene3D" id="3.30.70.660">
    <property type="entry name" value="Pseudouridine synthase I, catalytic domain, C-terminal subdomain"/>
    <property type="match status" value="1"/>
</dbReference>
<dbReference type="KEGG" id="ehn:H9Q80_08845"/>
<evidence type="ECO:0000256" key="4">
    <source>
        <dbReference type="HAMAP-Rule" id="MF_00171"/>
    </source>
</evidence>
<dbReference type="Gene3D" id="3.30.70.580">
    <property type="entry name" value="Pseudouridine synthase I, catalytic domain, N-terminal subdomain"/>
    <property type="match status" value="1"/>
</dbReference>
<evidence type="ECO:0000259" key="8">
    <source>
        <dbReference type="Pfam" id="PF01416"/>
    </source>
</evidence>
<sequence length="252" mass="29575">MMRYQAIVSYDGFAYGGWQKQTNTNAIQEEIENVLLKINGYDTPIIASGRTDAKVHAKGQVFHFDSDRILDDFHFTRAMNSLLPSDIRIQHVYQTSDDFHARFDAFGKRYDYLVTNDIKNPFYERYMGKEWKTLDISMMQECAQVFLGEHDFTSFTSNKIDPRKPRVKTIRKLEVIAHQDHIQMIFIGTGFLRYMVRMIAQTLIEAGKHRITKQQIQDMLNAKDKHACRYKADPQGLYLIEVFYNEEDYLKG</sequence>
<evidence type="ECO:0000256" key="2">
    <source>
        <dbReference type="ARBA" id="ARBA00022694"/>
    </source>
</evidence>
<dbReference type="PIRSF" id="PIRSF001430">
    <property type="entry name" value="tRNA_psdUrid_synth"/>
    <property type="match status" value="1"/>
</dbReference>
<dbReference type="GO" id="GO:0003723">
    <property type="term" value="F:RNA binding"/>
    <property type="evidence" value="ECO:0007669"/>
    <property type="project" value="InterPro"/>
</dbReference>
<feature type="active site" description="Nucleophile" evidence="4 5">
    <location>
        <position position="52"/>
    </location>
</feature>
<evidence type="ECO:0000256" key="3">
    <source>
        <dbReference type="ARBA" id="ARBA00023235"/>
    </source>
</evidence>
<comment type="catalytic activity">
    <reaction evidence="4 7">
        <text>uridine(38/39/40) in tRNA = pseudouridine(38/39/40) in tRNA</text>
        <dbReference type="Rhea" id="RHEA:22376"/>
        <dbReference type="Rhea" id="RHEA-COMP:10085"/>
        <dbReference type="Rhea" id="RHEA-COMP:10087"/>
        <dbReference type="ChEBI" id="CHEBI:65314"/>
        <dbReference type="ChEBI" id="CHEBI:65315"/>
        <dbReference type="EC" id="5.4.99.12"/>
    </reaction>
</comment>
<evidence type="ECO:0000256" key="1">
    <source>
        <dbReference type="ARBA" id="ARBA00009375"/>
    </source>
</evidence>
<comment type="subunit">
    <text evidence="4">Homodimer.</text>
</comment>
<dbReference type="HAMAP" id="MF_00171">
    <property type="entry name" value="TruA"/>
    <property type="match status" value="1"/>
</dbReference>
<evidence type="ECO:0000256" key="5">
    <source>
        <dbReference type="PIRSR" id="PIRSR001430-1"/>
    </source>
</evidence>
<dbReference type="InterPro" id="IPR020103">
    <property type="entry name" value="PsdUridine_synth_cat_dom_sf"/>
</dbReference>
<dbReference type="PANTHER" id="PTHR11142">
    <property type="entry name" value="PSEUDOURIDYLATE SYNTHASE"/>
    <property type="match status" value="1"/>
</dbReference>
<comment type="function">
    <text evidence="4">Formation of pseudouridine at positions 38, 39 and 40 in the anticodon stem and loop of transfer RNAs.</text>
</comment>
<dbReference type="Pfam" id="PF01416">
    <property type="entry name" value="PseudoU_synth_1"/>
    <property type="match status" value="2"/>
</dbReference>
<protein>
    <recommendedName>
        <fullName evidence="4">tRNA pseudouridine synthase A</fullName>
        <ecNumber evidence="4">5.4.99.12</ecNumber>
    </recommendedName>
    <alternativeName>
        <fullName evidence="4">tRNA pseudouridine(38-40) synthase</fullName>
    </alternativeName>
    <alternativeName>
        <fullName evidence="4">tRNA pseudouridylate synthase I</fullName>
    </alternativeName>
    <alternativeName>
        <fullName evidence="4">tRNA-uridine isomerase I</fullName>
    </alternativeName>
</protein>
<organism evidence="9 10">
    <name type="scientific">[Eubacterium] hominis</name>
    <dbReference type="NCBI Taxonomy" id="2764325"/>
    <lineage>
        <taxon>Bacteria</taxon>
        <taxon>Bacillati</taxon>
        <taxon>Bacillota</taxon>
        <taxon>Erysipelotrichia</taxon>
        <taxon>Erysipelotrichales</taxon>
        <taxon>Erysipelotrichaceae</taxon>
        <taxon>Amedibacillus</taxon>
    </lineage>
</organism>
<evidence type="ECO:0000313" key="9">
    <source>
        <dbReference type="EMBL" id="QNM14274.1"/>
    </source>
</evidence>
<dbReference type="NCBIfam" id="TIGR00071">
    <property type="entry name" value="hisT_truA"/>
    <property type="match status" value="1"/>
</dbReference>
<dbReference type="InterPro" id="IPR020097">
    <property type="entry name" value="PsdUridine_synth_TruA_a/b_dom"/>
</dbReference>
<gene>
    <name evidence="4 9" type="primary">truA</name>
    <name evidence="9" type="ORF">H9Q80_08845</name>
</gene>
<proteinExistence type="inferred from homology"/>
<dbReference type="InterPro" id="IPR001406">
    <property type="entry name" value="PsdUridine_synth_TruA"/>
</dbReference>
<feature type="domain" description="Pseudouridine synthase I TruA alpha/beta" evidence="8">
    <location>
        <begin position="6"/>
        <end position="104"/>
    </location>
</feature>
<comment type="caution">
    <text evidence="4">Lacks conserved residue(s) required for the propagation of feature annotation.</text>
</comment>
<evidence type="ECO:0000256" key="6">
    <source>
        <dbReference type="PIRSR" id="PIRSR001430-2"/>
    </source>
</evidence>
<dbReference type="SUPFAM" id="SSF55120">
    <property type="entry name" value="Pseudouridine synthase"/>
    <property type="match status" value="1"/>
</dbReference>
<dbReference type="GO" id="GO:0160147">
    <property type="term" value="F:tRNA pseudouridine(38-40) synthase activity"/>
    <property type="evidence" value="ECO:0007669"/>
    <property type="project" value="UniProtKB-EC"/>
</dbReference>
<dbReference type="InterPro" id="IPR020095">
    <property type="entry name" value="PsdUridine_synth_TruA_C"/>
</dbReference>
<keyword evidence="2 4" id="KW-0819">tRNA processing</keyword>
<feature type="binding site" evidence="4 6">
    <location>
        <position position="110"/>
    </location>
    <ligand>
        <name>substrate</name>
    </ligand>
</feature>
<feature type="domain" description="Pseudouridine synthase I TruA alpha/beta" evidence="8">
    <location>
        <begin position="143"/>
        <end position="245"/>
    </location>
</feature>
<comment type="similarity">
    <text evidence="1 4 7">Belongs to the tRNA pseudouridine synthase TruA family.</text>
</comment>
<dbReference type="CDD" id="cd02570">
    <property type="entry name" value="PseudoU_synth_EcTruA"/>
    <property type="match status" value="1"/>
</dbReference>
<dbReference type="EMBL" id="CP060636">
    <property type="protein sequence ID" value="QNM14274.1"/>
    <property type="molecule type" value="Genomic_DNA"/>
</dbReference>